<sequence length="53" mass="5973">MTSLNENLARAQIRARLGDAHERRLGHQLARAHRVSRKAEQAARRTRDSLAGV</sequence>
<dbReference type="Proteomes" id="UP001596087">
    <property type="component" value="Unassembled WGS sequence"/>
</dbReference>
<accession>A0ABW0BLZ8</accession>
<evidence type="ECO:0000256" key="1">
    <source>
        <dbReference type="SAM" id="MobiDB-lite"/>
    </source>
</evidence>
<dbReference type="RefSeq" id="WP_378591900.1">
    <property type="nucleotide sequence ID" value="NZ_JBHSKD010000023.1"/>
</dbReference>
<feature type="compositionally biased region" description="Basic and acidic residues" evidence="1">
    <location>
        <begin position="37"/>
        <end position="53"/>
    </location>
</feature>
<evidence type="ECO:0000313" key="3">
    <source>
        <dbReference type="Proteomes" id="UP001596087"/>
    </source>
</evidence>
<name>A0ABW0BLZ8_9ACTN</name>
<feature type="compositionally biased region" description="Basic residues" evidence="1">
    <location>
        <begin position="27"/>
        <end position="36"/>
    </location>
</feature>
<reference evidence="3" key="1">
    <citation type="journal article" date="2019" name="Int. J. Syst. Evol. Microbiol.">
        <title>The Global Catalogue of Microorganisms (GCM) 10K type strain sequencing project: providing services to taxonomists for standard genome sequencing and annotation.</title>
        <authorList>
            <consortium name="The Broad Institute Genomics Platform"/>
            <consortium name="The Broad Institute Genome Sequencing Center for Infectious Disease"/>
            <person name="Wu L."/>
            <person name="Ma J."/>
        </authorList>
    </citation>
    <scope>NUCLEOTIDE SEQUENCE [LARGE SCALE GENOMIC DNA]</scope>
    <source>
        <strain evidence="3">DFY41</strain>
    </source>
</reference>
<protein>
    <submittedName>
        <fullName evidence="2">Uncharacterized protein</fullName>
    </submittedName>
</protein>
<dbReference type="EMBL" id="JBHSKD010000023">
    <property type="protein sequence ID" value="MFC5178324.1"/>
    <property type="molecule type" value="Genomic_DNA"/>
</dbReference>
<evidence type="ECO:0000313" key="2">
    <source>
        <dbReference type="EMBL" id="MFC5178324.1"/>
    </source>
</evidence>
<organism evidence="2 3">
    <name type="scientific">Nocardioides taihuensis</name>
    <dbReference type="NCBI Taxonomy" id="1835606"/>
    <lineage>
        <taxon>Bacteria</taxon>
        <taxon>Bacillati</taxon>
        <taxon>Actinomycetota</taxon>
        <taxon>Actinomycetes</taxon>
        <taxon>Propionibacteriales</taxon>
        <taxon>Nocardioidaceae</taxon>
        <taxon>Nocardioides</taxon>
    </lineage>
</organism>
<gene>
    <name evidence="2" type="ORF">ACFPGP_16720</name>
</gene>
<comment type="caution">
    <text evidence="2">The sequence shown here is derived from an EMBL/GenBank/DDBJ whole genome shotgun (WGS) entry which is preliminary data.</text>
</comment>
<proteinExistence type="predicted"/>
<feature type="region of interest" description="Disordered" evidence="1">
    <location>
        <begin position="27"/>
        <end position="53"/>
    </location>
</feature>
<keyword evidence="3" id="KW-1185">Reference proteome</keyword>